<feature type="transmembrane region" description="Helical" evidence="1">
    <location>
        <begin position="7"/>
        <end position="26"/>
    </location>
</feature>
<proteinExistence type="predicted"/>
<keyword evidence="1" id="KW-0812">Transmembrane</keyword>
<keyword evidence="1" id="KW-0472">Membrane</keyword>
<dbReference type="EMBL" id="CP013232">
    <property type="protein sequence ID" value="AMO95980.1"/>
    <property type="molecule type" value="Genomic_DNA"/>
</dbReference>
<organism evidence="2">
    <name type="scientific">Collimonas fungivorans</name>
    <dbReference type="NCBI Taxonomy" id="158899"/>
    <lineage>
        <taxon>Bacteria</taxon>
        <taxon>Pseudomonadati</taxon>
        <taxon>Pseudomonadota</taxon>
        <taxon>Betaproteobacteria</taxon>
        <taxon>Burkholderiales</taxon>
        <taxon>Oxalobacteraceae</taxon>
        <taxon>Collimonas</taxon>
    </lineage>
</organism>
<gene>
    <name evidence="2" type="ORF">CFter6_3346</name>
</gene>
<dbReference type="PATRIC" id="fig|158899.10.peg.3325"/>
<reference evidence="2 3" key="1">
    <citation type="submission" date="2015-11" db="EMBL/GenBank/DDBJ databases">
        <title>Exploring the genomic traits of fungus-feeding bacterial genus Collimonas.</title>
        <authorList>
            <person name="Song C."/>
            <person name="Schmidt R."/>
            <person name="de Jager V."/>
            <person name="Krzyzanowska D."/>
            <person name="Jongedijk E."/>
            <person name="Cankar K."/>
            <person name="Beekwilder J."/>
            <person name="van Veen A."/>
            <person name="de Boer W."/>
            <person name="van Veen J.A."/>
            <person name="Garbeva P."/>
        </authorList>
    </citation>
    <scope>NUCLEOTIDE SEQUENCE [LARGE SCALE GENOMIC DNA]</scope>
    <source>
        <strain evidence="2 3">Ter6</strain>
    </source>
</reference>
<dbReference type="AlphaFoldDB" id="A0A127PDU2"/>
<name>A0A127PDU2_9BURK</name>
<keyword evidence="1" id="KW-1133">Transmembrane helix</keyword>
<evidence type="ECO:0000313" key="2">
    <source>
        <dbReference type="EMBL" id="AMO95980.1"/>
    </source>
</evidence>
<accession>A0A127PDU2</accession>
<sequence>MRTKDLSTLQTIFCFIALAPGIWYFFCDGIEVLARQNTRAIDRNVAFQTVAQYHIAKRSGLARVACAQAAAASTSFLRANDEKDYEQWKDTERSDCKIAGIEMASN</sequence>
<evidence type="ECO:0000256" key="1">
    <source>
        <dbReference type="SAM" id="Phobius"/>
    </source>
</evidence>
<dbReference type="RefSeq" id="WP_061540671.1">
    <property type="nucleotide sequence ID" value="NZ_CP013232.1"/>
</dbReference>
<evidence type="ECO:0000313" key="3">
    <source>
        <dbReference type="Proteomes" id="UP000072421"/>
    </source>
</evidence>
<dbReference type="OrthoDB" id="8780341at2"/>
<dbReference type="Proteomes" id="UP000072421">
    <property type="component" value="Chromosome"/>
</dbReference>
<protein>
    <submittedName>
        <fullName evidence="2">Uncharacterized protein</fullName>
    </submittedName>
</protein>